<evidence type="ECO:0000256" key="6">
    <source>
        <dbReference type="ARBA" id="ARBA00022692"/>
    </source>
</evidence>
<dbReference type="EMBL" id="JAARYD010000003">
    <property type="protein sequence ID" value="MBC2176389.1"/>
    <property type="molecule type" value="Genomic_DNA"/>
</dbReference>
<dbReference type="OrthoDB" id="9811110at2"/>
<feature type="transmembrane region" description="Helical" evidence="10">
    <location>
        <begin position="49"/>
        <end position="73"/>
    </location>
</feature>
<evidence type="ECO:0000256" key="2">
    <source>
        <dbReference type="ARBA" id="ARBA00008417"/>
    </source>
</evidence>
<feature type="transmembrane region" description="Helical" evidence="10">
    <location>
        <begin position="94"/>
        <end position="117"/>
    </location>
</feature>
<protein>
    <recommendedName>
        <fullName evidence="3">Multidrug export protein MepA</fullName>
    </recommendedName>
</protein>
<evidence type="ECO:0000256" key="1">
    <source>
        <dbReference type="ARBA" id="ARBA00004651"/>
    </source>
</evidence>
<dbReference type="GO" id="GO:0046677">
    <property type="term" value="P:response to antibiotic"/>
    <property type="evidence" value="ECO:0007669"/>
    <property type="project" value="UniProtKB-KW"/>
</dbReference>
<proteinExistence type="inferred from homology"/>
<dbReference type="Proteomes" id="UP000574104">
    <property type="component" value="Unassembled WGS sequence"/>
</dbReference>
<dbReference type="GO" id="GO:0042910">
    <property type="term" value="F:xenobiotic transmembrane transporter activity"/>
    <property type="evidence" value="ECO:0007669"/>
    <property type="project" value="InterPro"/>
</dbReference>
<feature type="transmembrane region" description="Helical" evidence="10">
    <location>
        <begin position="357"/>
        <end position="375"/>
    </location>
</feature>
<evidence type="ECO:0000313" key="21">
    <source>
        <dbReference type="Proteomes" id="UP000541735"/>
    </source>
</evidence>
<dbReference type="Proteomes" id="UP000519573">
    <property type="component" value="Unassembled WGS sequence"/>
</dbReference>
<dbReference type="Proteomes" id="UP000029844">
    <property type="component" value="Unassembled WGS sequence"/>
</dbReference>
<reference evidence="11 19" key="1">
    <citation type="submission" date="2014-05" db="EMBL/GenBank/DDBJ databases">
        <title>Novel Listeriaceae from food processing environments.</title>
        <authorList>
            <person name="den Bakker H.C."/>
        </authorList>
    </citation>
    <scope>NUCLEOTIDE SEQUENCE [LARGE SCALE GENOMIC DNA]</scope>
    <source>
        <strain evidence="11 19">FSL A5-0281</strain>
    </source>
</reference>
<organism evidence="11 19">
    <name type="scientific">Listeria booriae</name>
    <dbReference type="NCBI Taxonomy" id="1552123"/>
    <lineage>
        <taxon>Bacteria</taxon>
        <taxon>Bacillati</taxon>
        <taxon>Bacillota</taxon>
        <taxon>Bacilli</taxon>
        <taxon>Bacillales</taxon>
        <taxon>Listeriaceae</taxon>
        <taxon>Listeria</taxon>
    </lineage>
</organism>
<evidence type="ECO:0000313" key="22">
    <source>
        <dbReference type="Proteomes" id="UP000543005"/>
    </source>
</evidence>
<comment type="similarity">
    <text evidence="2">Belongs to the multi antimicrobial extrusion (MATE) (TC 2.A.66.1) family. MepA subfamily.</text>
</comment>
<keyword evidence="6 10" id="KW-0812">Transmembrane</keyword>
<keyword evidence="8 10" id="KW-0472">Membrane</keyword>
<dbReference type="PANTHER" id="PTHR43823:SF4">
    <property type="entry name" value="SPORULATION PROTEIN YKVU"/>
    <property type="match status" value="1"/>
</dbReference>
<dbReference type="EMBL" id="JAARMV010000003">
    <property type="protein sequence ID" value="MBC2372967.1"/>
    <property type="molecule type" value="Genomic_DNA"/>
</dbReference>
<evidence type="ECO:0000313" key="12">
    <source>
        <dbReference type="EMBL" id="MBC1400140.1"/>
    </source>
</evidence>
<feature type="transmembrane region" description="Helical" evidence="10">
    <location>
        <begin position="283"/>
        <end position="305"/>
    </location>
</feature>
<dbReference type="RefSeq" id="WP_036086311.1">
    <property type="nucleotide sequence ID" value="NZ_CBCSHQ010000002.1"/>
</dbReference>
<dbReference type="Pfam" id="PF01554">
    <property type="entry name" value="MatE"/>
    <property type="match status" value="2"/>
</dbReference>
<reference evidence="20 21" key="2">
    <citation type="submission" date="2020-03" db="EMBL/GenBank/DDBJ databases">
        <title>Soil Listeria distribution.</title>
        <authorList>
            <person name="Liao J."/>
            <person name="Wiedmann M."/>
        </authorList>
    </citation>
    <scope>NUCLEOTIDE SEQUENCE [LARGE SCALE GENOMIC DNA]</scope>
    <source>
        <strain evidence="17 22">FSL L7-0051</strain>
        <strain evidence="16 26">FSL L7-0054</strain>
        <strain evidence="14 20">FSL L7-0245</strain>
        <strain evidence="15 21">FSL L7-0259</strain>
        <strain evidence="13 25">FSL L7-1299</strain>
        <strain evidence="12 23">FSL L7-1658</strain>
        <strain evidence="18 24">FSL L7-1850</strain>
    </source>
</reference>
<evidence type="ECO:0000256" key="3">
    <source>
        <dbReference type="ARBA" id="ARBA00022106"/>
    </source>
</evidence>
<feature type="transmembrane region" description="Helical" evidence="10">
    <location>
        <begin position="197"/>
        <end position="216"/>
    </location>
</feature>
<evidence type="ECO:0000313" key="19">
    <source>
        <dbReference type="Proteomes" id="UP000029844"/>
    </source>
</evidence>
<accession>A0A099W624</accession>
<dbReference type="InterPro" id="IPR048279">
    <property type="entry name" value="MdtK-like"/>
</dbReference>
<evidence type="ECO:0000313" key="11">
    <source>
        <dbReference type="EMBL" id="KGL40251.1"/>
    </source>
</evidence>
<evidence type="ECO:0000313" key="14">
    <source>
        <dbReference type="EMBL" id="MBC2165001.1"/>
    </source>
</evidence>
<dbReference type="Proteomes" id="UP000544413">
    <property type="component" value="Unassembled WGS sequence"/>
</dbReference>
<evidence type="ECO:0000313" key="20">
    <source>
        <dbReference type="Proteomes" id="UP000519573"/>
    </source>
</evidence>
<dbReference type="Proteomes" id="UP000541735">
    <property type="component" value="Unassembled WGS sequence"/>
</dbReference>
<dbReference type="PIRSF" id="PIRSF006603">
    <property type="entry name" value="DinF"/>
    <property type="match status" value="1"/>
</dbReference>
<feature type="transmembrane region" description="Helical" evidence="10">
    <location>
        <begin position="416"/>
        <end position="435"/>
    </location>
</feature>
<dbReference type="eggNOG" id="COG0534">
    <property type="taxonomic scope" value="Bacteria"/>
</dbReference>
<feature type="transmembrane region" description="Helical" evidence="10">
    <location>
        <begin position="387"/>
        <end position="410"/>
    </location>
</feature>
<dbReference type="EMBL" id="JAARSH010000001">
    <property type="protein sequence ID" value="MBC1614801.1"/>
    <property type="molecule type" value="Genomic_DNA"/>
</dbReference>
<keyword evidence="5" id="KW-1003">Cell membrane</keyword>
<evidence type="ECO:0000256" key="5">
    <source>
        <dbReference type="ARBA" id="ARBA00022475"/>
    </source>
</evidence>
<dbReference type="InterPro" id="IPR051327">
    <property type="entry name" value="MATE_MepA_subfamily"/>
</dbReference>
<evidence type="ECO:0000313" key="15">
    <source>
        <dbReference type="EMBL" id="MBC2176389.1"/>
    </source>
</evidence>
<comment type="subcellular location">
    <subcellularLocation>
        <location evidence="1">Cell membrane</location>
        <topology evidence="1">Multi-pass membrane protein</topology>
    </subcellularLocation>
</comment>
<dbReference type="EMBL" id="JAARZS010000013">
    <property type="protein sequence ID" value="MBC2284038.1"/>
    <property type="molecule type" value="Genomic_DNA"/>
</dbReference>
<keyword evidence="7 10" id="KW-1133">Transmembrane helix</keyword>
<evidence type="ECO:0000256" key="10">
    <source>
        <dbReference type="SAM" id="Phobius"/>
    </source>
</evidence>
<evidence type="ECO:0000313" key="25">
    <source>
        <dbReference type="Proteomes" id="UP000574104"/>
    </source>
</evidence>
<evidence type="ECO:0000313" key="18">
    <source>
        <dbReference type="EMBL" id="MBC2372967.1"/>
    </source>
</evidence>
<name>A0A099W624_9LIST</name>
<evidence type="ECO:0000256" key="7">
    <source>
        <dbReference type="ARBA" id="ARBA00022989"/>
    </source>
</evidence>
<dbReference type="InterPro" id="IPR045070">
    <property type="entry name" value="MATE_MepA-like"/>
</dbReference>
<evidence type="ECO:0000256" key="9">
    <source>
        <dbReference type="ARBA" id="ARBA00023251"/>
    </source>
</evidence>
<dbReference type="NCBIfam" id="TIGR00797">
    <property type="entry name" value="matE"/>
    <property type="match status" value="1"/>
</dbReference>
<dbReference type="EMBL" id="JNFA01000024">
    <property type="protein sequence ID" value="KGL40251.1"/>
    <property type="molecule type" value="Genomic_DNA"/>
</dbReference>
<keyword evidence="9" id="KW-0046">Antibiotic resistance</keyword>
<dbReference type="Proteomes" id="UP000543005">
    <property type="component" value="Unassembled WGS sequence"/>
</dbReference>
<feature type="transmembrane region" description="Helical" evidence="10">
    <location>
        <begin position="165"/>
        <end position="185"/>
    </location>
</feature>
<dbReference type="EMBL" id="JAARZT010000014">
    <property type="protein sequence ID" value="MBC2293282.1"/>
    <property type="molecule type" value="Genomic_DNA"/>
</dbReference>
<dbReference type="Proteomes" id="UP000546244">
    <property type="component" value="Unassembled WGS sequence"/>
</dbReference>
<evidence type="ECO:0000313" key="23">
    <source>
        <dbReference type="Proteomes" id="UP000544413"/>
    </source>
</evidence>
<feature type="transmembrane region" description="Helical" evidence="10">
    <location>
        <begin position="317"/>
        <end position="337"/>
    </location>
</feature>
<evidence type="ECO:0000313" key="24">
    <source>
        <dbReference type="Proteomes" id="UP000546244"/>
    </source>
</evidence>
<sequence length="446" mass="48831">MKEIDQRMETDSVGKVFLRYLIPSLVGMLLMSVNIVTDGIFVGHRLGGVALAGINIAVPVFSIFTAISLWIGIGGATQYSFALGEKNIPEAQRIFTRSIIMVFLITITLAGIAFIFRVPLANVLGANPETLPYVMDYMTILLMFGFAFTVENILSIFVRNDGDPNLAMIALIVTAVVNVILNYYFLFVLDWGVSGSAGATIMAVTVGIGVLSIHFFKKSSRLKFVKFRFTKKSVAKTFSIGMPSFLSELGLSVFTMGYNIAIAAVAGTAGVAAFSVLNYTHSVILMLFLGMSSAIQPLISYYRGAKRQDREQATIRLAIKTAIGTGLGFFIIGLFGANHIVRMFGDFSPEIVNLATMAVRIFFAGYIFMGFNFVMMTYFQTSNRVGMAIWITVAREMLFMVAFLIILPPFFGAEGVWASIPLSEAVVAASIVIYARRKHIFTKGIQ</sequence>
<evidence type="ECO:0000313" key="13">
    <source>
        <dbReference type="EMBL" id="MBC1614801.1"/>
    </source>
</evidence>
<dbReference type="CDD" id="cd13143">
    <property type="entry name" value="MATE_MepA_like"/>
    <property type="match status" value="1"/>
</dbReference>
<dbReference type="Proteomes" id="UP000585696">
    <property type="component" value="Unassembled WGS sequence"/>
</dbReference>
<dbReference type="InterPro" id="IPR002528">
    <property type="entry name" value="MATE_fam"/>
</dbReference>
<keyword evidence="4" id="KW-0813">Transport</keyword>
<dbReference type="STRING" id="1552123.EP57_10115"/>
<dbReference type="EMBL" id="JAARYH010000001">
    <property type="protein sequence ID" value="MBC2165001.1"/>
    <property type="molecule type" value="Genomic_DNA"/>
</dbReference>
<feature type="transmembrane region" description="Helical" evidence="10">
    <location>
        <begin position="249"/>
        <end position="277"/>
    </location>
</feature>
<dbReference type="EMBL" id="JAARPT010000001">
    <property type="protein sequence ID" value="MBC1400140.1"/>
    <property type="molecule type" value="Genomic_DNA"/>
</dbReference>
<dbReference type="GO" id="GO:0005886">
    <property type="term" value="C:plasma membrane"/>
    <property type="evidence" value="ECO:0007669"/>
    <property type="project" value="UniProtKB-SubCell"/>
</dbReference>
<dbReference type="PANTHER" id="PTHR43823">
    <property type="entry name" value="SPORULATION PROTEIN YKVU"/>
    <property type="match status" value="1"/>
</dbReference>
<evidence type="ECO:0000256" key="4">
    <source>
        <dbReference type="ARBA" id="ARBA00022448"/>
    </source>
</evidence>
<evidence type="ECO:0000313" key="26">
    <source>
        <dbReference type="Proteomes" id="UP000585696"/>
    </source>
</evidence>
<dbReference type="GO" id="GO:0015297">
    <property type="term" value="F:antiporter activity"/>
    <property type="evidence" value="ECO:0007669"/>
    <property type="project" value="InterPro"/>
</dbReference>
<gene>
    <name evidence="11" type="ORF">EP57_10115</name>
    <name evidence="12" type="ORF">HB836_00930</name>
    <name evidence="13" type="ORF">HB904_01225</name>
    <name evidence="18" type="ORF">HBP98_13215</name>
    <name evidence="14" type="ORF">HCB26_00265</name>
    <name evidence="15" type="ORF">HCB27_07170</name>
    <name evidence="16" type="ORF">HCB69_06575</name>
    <name evidence="17" type="ORF">HCC36_08595</name>
</gene>
<dbReference type="AlphaFoldDB" id="A0A099W624"/>
<evidence type="ECO:0000313" key="16">
    <source>
        <dbReference type="EMBL" id="MBC2284038.1"/>
    </source>
</evidence>
<feature type="transmembrane region" description="Helical" evidence="10">
    <location>
        <begin position="137"/>
        <end position="158"/>
    </location>
</feature>
<evidence type="ECO:0000313" key="17">
    <source>
        <dbReference type="EMBL" id="MBC2293282.1"/>
    </source>
</evidence>
<feature type="transmembrane region" description="Helical" evidence="10">
    <location>
        <begin position="20"/>
        <end position="43"/>
    </location>
</feature>
<keyword evidence="19" id="KW-1185">Reference proteome</keyword>
<comment type="caution">
    <text evidence="11">The sequence shown here is derived from an EMBL/GenBank/DDBJ whole genome shotgun (WGS) entry which is preliminary data.</text>
</comment>
<dbReference type="GeneID" id="58717724"/>
<evidence type="ECO:0000256" key="8">
    <source>
        <dbReference type="ARBA" id="ARBA00023136"/>
    </source>
</evidence>